<evidence type="ECO:0000256" key="1">
    <source>
        <dbReference type="SAM" id="MobiDB-lite"/>
    </source>
</evidence>
<keyword evidence="3" id="KW-1185">Reference proteome</keyword>
<accession>A0A1Q8ZVL7</accession>
<feature type="compositionally biased region" description="Polar residues" evidence="1">
    <location>
        <begin position="49"/>
        <end position="64"/>
    </location>
</feature>
<evidence type="ECO:0000313" key="2">
    <source>
        <dbReference type="EMBL" id="OLP45979.1"/>
    </source>
</evidence>
<dbReference type="EMBL" id="MKIM01000023">
    <property type="protein sequence ID" value="OLP45979.1"/>
    <property type="molecule type" value="Genomic_DNA"/>
</dbReference>
<reference evidence="2 3" key="1">
    <citation type="submission" date="2016-09" db="EMBL/GenBank/DDBJ databases">
        <title>Rhizobium oryziradicis sp. nov., isolated from the root of rice.</title>
        <authorList>
            <person name="Zhao J."/>
            <person name="Zhang X."/>
        </authorList>
    </citation>
    <scope>NUCLEOTIDE SEQUENCE [LARGE SCALE GENOMIC DNA]</scope>
    <source>
        <strain evidence="2 3">N19</strain>
    </source>
</reference>
<comment type="caution">
    <text evidence="2">The sequence shown here is derived from an EMBL/GenBank/DDBJ whole genome shotgun (WGS) entry which is preliminary data.</text>
</comment>
<name>A0A1Q8ZVL7_9HYPH</name>
<feature type="region of interest" description="Disordered" evidence="1">
    <location>
        <begin position="37"/>
        <end position="64"/>
    </location>
</feature>
<dbReference type="AlphaFoldDB" id="A0A1Q8ZVL7"/>
<evidence type="ECO:0000313" key="3">
    <source>
        <dbReference type="Proteomes" id="UP000186894"/>
    </source>
</evidence>
<gene>
    <name evidence="2" type="ORF">BJF95_14785</name>
</gene>
<dbReference type="STRING" id="1867956.BJF95_14785"/>
<organism evidence="2 3">
    <name type="scientific">Rhizobium oryziradicis</name>
    <dbReference type="NCBI Taxonomy" id="1867956"/>
    <lineage>
        <taxon>Bacteria</taxon>
        <taxon>Pseudomonadati</taxon>
        <taxon>Pseudomonadota</taxon>
        <taxon>Alphaproteobacteria</taxon>
        <taxon>Hyphomicrobiales</taxon>
        <taxon>Rhizobiaceae</taxon>
        <taxon>Rhizobium/Agrobacterium group</taxon>
        <taxon>Rhizobium</taxon>
    </lineage>
</organism>
<sequence>MFGSPAQNLVDIIRMIIRFFHLRKADIYPMFFSKSDDDGGGDGDECRHQTQAGSGKIAKNQNGD</sequence>
<proteinExistence type="predicted"/>
<protein>
    <submittedName>
        <fullName evidence="2">Uncharacterized protein</fullName>
    </submittedName>
</protein>
<dbReference type="Proteomes" id="UP000186894">
    <property type="component" value="Unassembled WGS sequence"/>
</dbReference>